<feature type="signal peptide" evidence="1">
    <location>
        <begin position="1"/>
        <end position="22"/>
    </location>
</feature>
<keyword evidence="1" id="KW-0732">Signal</keyword>
<dbReference type="SUPFAM" id="SSF69304">
    <property type="entry name" value="Tricorn protease N-terminal domain"/>
    <property type="match status" value="1"/>
</dbReference>
<protein>
    <recommendedName>
        <fullName evidence="4">Lipoprotein</fullName>
    </recommendedName>
</protein>
<proteinExistence type="predicted"/>
<evidence type="ECO:0008006" key="4">
    <source>
        <dbReference type="Google" id="ProtNLM"/>
    </source>
</evidence>
<dbReference type="EMBL" id="JACOPB010000001">
    <property type="protein sequence ID" value="MBC5706536.1"/>
    <property type="molecule type" value="Genomic_DNA"/>
</dbReference>
<comment type="caution">
    <text evidence="2">The sequence shown here is derived from an EMBL/GenBank/DDBJ whole genome shotgun (WGS) entry which is preliminary data.</text>
</comment>
<evidence type="ECO:0000313" key="2">
    <source>
        <dbReference type="EMBL" id="MBC5706536.1"/>
    </source>
</evidence>
<keyword evidence="3" id="KW-1185">Reference proteome</keyword>
<dbReference type="PROSITE" id="PS51257">
    <property type="entry name" value="PROKAR_LIPOPROTEIN"/>
    <property type="match status" value="1"/>
</dbReference>
<evidence type="ECO:0000256" key="1">
    <source>
        <dbReference type="SAM" id="SignalP"/>
    </source>
</evidence>
<feature type="chain" id="PRO_5047248771" description="Lipoprotein" evidence="1">
    <location>
        <begin position="23"/>
        <end position="410"/>
    </location>
</feature>
<organism evidence="2 3">
    <name type="scientific">Hungatella hominis</name>
    <dbReference type="NCBI Taxonomy" id="2763050"/>
    <lineage>
        <taxon>Bacteria</taxon>
        <taxon>Bacillati</taxon>
        <taxon>Bacillota</taxon>
        <taxon>Clostridia</taxon>
        <taxon>Lachnospirales</taxon>
        <taxon>Lachnospiraceae</taxon>
        <taxon>Hungatella</taxon>
    </lineage>
</organism>
<gene>
    <name evidence="2" type="ORF">H8S75_01025</name>
</gene>
<accession>A0ABR7H0A7</accession>
<dbReference type="RefSeq" id="WP_187018629.1">
    <property type="nucleotide sequence ID" value="NZ_JACOPB010000001.1"/>
</dbReference>
<evidence type="ECO:0000313" key="3">
    <source>
        <dbReference type="Proteomes" id="UP000634672"/>
    </source>
</evidence>
<sequence length="410" mass="44046">MKKRISILSLILSLMLVFTACTGPTALPDSSTDSSPVPEFQTAAAEPEVSMSTLTPMVSKTTAGSLSFKGFTTGNIPGDIKNVYNGGGSNVLVTTSNTLYLYDLSQDAVTAKTETGTSSRTYREEHYKPVRNGFVGLLLDLNRPGSESGLLEGSSVPDVTCIFYDLQLNKIREIKVLEVLAGVMSEADKSFGVQELRMIDVSDDGSRIAAGSLSALYLYDIETGTARQIVPESKNMIPNDVRFAGNSRVAFGGAYLPAGASESTYSYGTVNIDGSNLQIHTPENFRAGELPGARDSFVLVGQDMRAVSGQLLIHPADGAARTIKLATAREGDMAYLSDGGKYFATSVNGDKLAVRIYEMESGSLVTETFIAEDDVTLISRVPDVRIIDSLRTAIIIYGQYVNTRIKVVQF</sequence>
<reference evidence="2 3" key="1">
    <citation type="submission" date="2020-08" db="EMBL/GenBank/DDBJ databases">
        <title>Genome public.</title>
        <authorList>
            <person name="Liu C."/>
            <person name="Sun Q."/>
        </authorList>
    </citation>
    <scope>NUCLEOTIDE SEQUENCE [LARGE SCALE GENOMIC DNA]</scope>
    <source>
        <strain evidence="2 3">NSJ-66</strain>
    </source>
</reference>
<dbReference type="Proteomes" id="UP000634672">
    <property type="component" value="Unassembled WGS sequence"/>
</dbReference>
<name>A0ABR7H0A7_9FIRM</name>